<dbReference type="EMBL" id="JAGTXO010000012">
    <property type="protein sequence ID" value="KAG8464883.1"/>
    <property type="molecule type" value="Genomic_DNA"/>
</dbReference>
<evidence type="ECO:0000256" key="2">
    <source>
        <dbReference type="SAM" id="SignalP"/>
    </source>
</evidence>
<proteinExistence type="predicted"/>
<keyword evidence="4" id="KW-1185">Reference proteome</keyword>
<sequence>MRSALALILAFVALARGGVPRAGRTALSRAPCVASAASFATVATDAVAIAPRAARVVRLRHARKRAAVACSSAPPAHAPQRRRLRIEVPRVAPGQLALGMLVGLAWPQVARVLTGLALLCQLAAAALACACWLVRRRALAAPLVAVCPPLGGWLRSALTSPLRAGSNSGGGGSSSPSASSSVRSVVLVNVSVNGGEAGAQAEPQPWVEGAFDMLADAEPAAATGVEAAALREAESLAVGGGGYHMAAAQPAEPPVNSLAVAYDRARRLSAAPPPANGARPPLGSPPDARAREMPPAGPVALRAGAAAQRAAQGIASQRATDSSAVRSPASGARPGVAAPAARARNEPGPAGVAPAPAIPEAARARANAPAADASPPAAAVVAQTSARFASRAEQLAYEQMLSRSIAWTPAQQPGLSPAPSVARTPTPRPARAAEPDDGAGGRSAAPQR</sequence>
<reference evidence="3" key="1">
    <citation type="submission" date="2021-05" db="EMBL/GenBank/DDBJ databases">
        <title>The genome of the haptophyte Pavlova lutheri (Diacronema luteri, Pavlovales) - a model for lipid biosynthesis in eukaryotic algae.</title>
        <authorList>
            <person name="Hulatt C.J."/>
            <person name="Posewitz M.C."/>
        </authorList>
    </citation>
    <scope>NUCLEOTIDE SEQUENCE</scope>
    <source>
        <strain evidence="3">NIVA-4/92</strain>
    </source>
</reference>
<accession>A0A8J5XDN1</accession>
<feature type="compositionally biased region" description="Low complexity" evidence="1">
    <location>
        <begin position="328"/>
        <end position="355"/>
    </location>
</feature>
<feature type="signal peptide" evidence="2">
    <location>
        <begin position="1"/>
        <end position="17"/>
    </location>
</feature>
<name>A0A8J5XDN1_DIALT</name>
<feature type="region of interest" description="Disordered" evidence="1">
    <location>
        <begin position="408"/>
        <end position="448"/>
    </location>
</feature>
<organism evidence="3 4">
    <name type="scientific">Diacronema lutheri</name>
    <name type="common">Unicellular marine alga</name>
    <name type="synonym">Monochrysis lutheri</name>
    <dbReference type="NCBI Taxonomy" id="2081491"/>
    <lineage>
        <taxon>Eukaryota</taxon>
        <taxon>Haptista</taxon>
        <taxon>Haptophyta</taxon>
        <taxon>Pavlovophyceae</taxon>
        <taxon>Pavlovales</taxon>
        <taxon>Pavlovaceae</taxon>
        <taxon>Diacronema</taxon>
    </lineage>
</organism>
<dbReference type="Proteomes" id="UP000751190">
    <property type="component" value="Unassembled WGS sequence"/>
</dbReference>
<feature type="compositionally biased region" description="Low complexity" evidence="1">
    <location>
        <begin position="417"/>
        <end position="432"/>
    </location>
</feature>
<keyword evidence="2" id="KW-0732">Signal</keyword>
<dbReference type="AlphaFoldDB" id="A0A8J5XDN1"/>
<protein>
    <submittedName>
        <fullName evidence="3">Uncharacterized protein</fullName>
    </submittedName>
</protein>
<feature type="chain" id="PRO_5035203569" evidence="2">
    <location>
        <begin position="18"/>
        <end position="448"/>
    </location>
</feature>
<feature type="compositionally biased region" description="Low complexity" evidence="1">
    <location>
        <begin position="298"/>
        <end position="319"/>
    </location>
</feature>
<evidence type="ECO:0000256" key="1">
    <source>
        <dbReference type="SAM" id="MobiDB-lite"/>
    </source>
</evidence>
<comment type="caution">
    <text evidence="3">The sequence shown here is derived from an EMBL/GenBank/DDBJ whole genome shotgun (WGS) entry which is preliminary data.</text>
</comment>
<dbReference type="OrthoDB" id="10688626at2759"/>
<evidence type="ECO:0000313" key="3">
    <source>
        <dbReference type="EMBL" id="KAG8464883.1"/>
    </source>
</evidence>
<evidence type="ECO:0000313" key="4">
    <source>
        <dbReference type="Proteomes" id="UP000751190"/>
    </source>
</evidence>
<feature type="region of interest" description="Disordered" evidence="1">
    <location>
        <begin position="269"/>
        <end position="355"/>
    </location>
</feature>
<gene>
    <name evidence="3" type="ORF">KFE25_010251</name>
</gene>